<comment type="caution">
    <text evidence="1">The sequence shown here is derived from an EMBL/GenBank/DDBJ whole genome shotgun (WGS) entry which is preliminary data.</text>
</comment>
<reference evidence="1" key="1">
    <citation type="journal article" date="2015" name="Nature">
        <title>Complex archaea that bridge the gap between prokaryotes and eukaryotes.</title>
        <authorList>
            <person name="Spang A."/>
            <person name="Saw J.H."/>
            <person name="Jorgensen S.L."/>
            <person name="Zaremba-Niedzwiedzka K."/>
            <person name="Martijn J."/>
            <person name="Lind A.E."/>
            <person name="van Eijk R."/>
            <person name="Schleper C."/>
            <person name="Guy L."/>
            <person name="Ettema T.J."/>
        </authorList>
    </citation>
    <scope>NUCLEOTIDE SEQUENCE</scope>
</reference>
<sequence>MTDKKVLSVRRYKAGYEIRKELIDGSPYGSKDFEMKTAYTPSGDYIGNPKWAYRLCKKMGIVPEKISSTHNVCSIGFCEKEQKFYGWSHRAMYGFGIGSV</sequence>
<accession>A0A0F9KX31</accession>
<dbReference type="AlphaFoldDB" id="A0A0F9KX31"/>
<dbReference type="EMBL" id="LAZR01013879">
    <property type="protein sequence ID" value="KKM19915.1"/>
    <property type="molecule type" value="Genomic_DNA"/>
</dbReference>
<proteinExistence type="predicted"/>
<evidence type="ECO:0000313" key="1">
    <source>
        <dbReference type="EMBL" id="KKM19915.1"/>
    </source>
</evidence>
<name>A0A0F9KX31_9ZZZZ</name>
<feature type="non-terminal residue" evidence="1">
    <location>
        <position position="100"/>
    </location>
</feature>
<gene>
    <name evidence="1" type="ORF">LCGC14_1650770</name>
</gene>
<dbReference type="Pfam" id="PF25188">
    <property type="entry name" value="Tad6"/>
    <property type="match status" value="1"/>
</dbReference>
<organism evidence="1">
    <name type="scientific">marine sediment metagenome</name>
    <dbReference type="NCBI Taxonomy" id="412755"/>
    <lineage>
        <taxon>unclassified sequences</taxon>
        <taxon>metagenomes</taxon>
        <taxon>ecological metagenomes</taxon>
    </lineage>
</organism>
<dbReference type="InterPro" id="IPR057386">
    <property type="entry name" value="Tad6-like"/>
</dbReference>
<protein>
    <submittedName>
        <fullName evidence="1">Uncharacterized protein</fullName>
    </submittedName>
</protein>